<dbReference type="AlphaFoldDB" id="A0A0E0E072"/>
<dbReference type="HOGENOM" id="CLU_2926597_0_0_1"/>
<evidence type="ECO:0000313" key="1">
    <source>
        <dbReference type="EnsemblPlants" id="OMERI06G11740.1"/>
    </source>
</evidence>
<proteinExistence type="predicted"/>
<name>A0A0E0E072_9ORYZ</name>
<reference evidence="1" key="2">
    <citation type="submission" date="2018-05" db="EMBL/GenBank/DDBJ databases">
        <title>OmerRS3 (Oryza meridionalis Reference Sequence Version 3).</title>
        <authorList>
            <person name="Zhang J."/>
            <person name="Kudrna D."/>
            <person name="Lee S."/>
            <person name="Talag J."/>
            <person name="Welchert J."/>
            <person name="Wing R.A."/>
        </authorList>
    </citation>
    <scope>NUCLEOTIDE SEQUENCE [LARGE SCALE GENOMIC DNA]</scope>
    <source>
        <strain evidence="1">cv. OR44</strain>
    </source>
</reference>
<sequence length="61" mass="6871">MLNPITSVAEIDVLVQLGTKSAYIAQFQGGATHANFTPLWTTHSEPKQHQFFGWLLLHHKI</sequence>
<reference evidence="1" key="1">
    <citation type="submission" date="2015-04" db="UniProtKB">
        <authorList>
            <consortium name="EnsemblPlants"/>
        </authorList>
    </citation>
    <scope>IDENTIFICATION</scope>
</reference>
<evidence type="ECO:0000313" key="2">
    <source>
        <dbReference type="Proteomes" id="UP000008021"/>
    </source>
</evidence>
<dbReference type="EnsemblPlants" id="OMERI06G11740.1">
    <property type="protein sequence ID" value="OMERI06G11740.1"/>
    <property type="gene ID" value="OMERI06G11740"/>
</dbReference>
<organism evidence="1">
    <name type="scientific">Oryza meridionalis</name>
    <dbReference type="NCBI Taxonomy" id="40149"/>
    <lineage>
        <taxon>Eukaryota</taxon>
        <taxon>Viridiplantae</taxon>
        <taxon>Streptophyta</taxon>
        <taxon>Embryophyta</taxon>
        <taxon>Tracheophyta</taxon>
        <taxon>Spermatophyta</taxon>
        <taxon>Magnoliopsida</taxon>
        <taxon>Liliopsida</taxon>
        <taxon>Poales</taxon>
        <taxon>Poaceae</taxon>
        <taxon>BOP clade</taxon>
        <taxon>Oryzoideae</taxon>
        <taxon>Oryzeae</taxon>
        <taxon>Oryzinae</taxon>
        <taxon>Oryza</taxon>
    </lineage>
</organism>
<dbReference type="Proteomes" id="UP000008021">
    <property type="component" value="Chromosome 6"/>
</dbReference>
<keyword evidence="2" id="KW-1185">Reference proteome</keyword>
<accession>A0A0E0E072</accession>
<dbReference type="Gramene" id="OMERI06G11740.1">
    <property type="protein sequence ID" value="OMERI06G11740.1"/>
    <property type="gene ID" value="OMERI06G11740"/>
</dbReference>
<protein>
    <submittedName>
        <fullName evidence="1">Uncharacterized protein</fullName>
    </submittedName>
</protein>